<reference evidence="18" key="1">
    <citation type="submission" date="2019-06" db="EMBL/GenBank/DDBJ databases">
        <authorList>
            <consortium name="Wellcome Sanger Institute Data Sharing"/>
        </authorList>
    </citation>
    <scope>NUCLEOTIDE SEQUENCE [LARGE SCALE GENOMIC DNA]</scope>
</reference>
<evidence type="ECO:0000256" key="4">
    <source>
        <dbReference type="ARBA" id="ARBA00007997"/>
    </source>
</evidence>
<dbReference type="InterPro" id="IPR011016">
    <property type="entry name" value="Znf_RING-CH"/>
</dbReference>
<dbReference type="UniPathway" id="UPA00143"/>
<evidence type="ECO:0000256" key="1">
    <source>
        <dbReference type="ARBA" id="ARBA00000900"/>
    </source>
</evidence>
<keyword evidence="13 15" id="KW-0862">Zinc</keyword>
<reference evidence="18" key="3">
    <citation type="submission" date="2025-09" db="UniProtKB">
        <authorList>
            <consortium name="Ensembl"/>
        </authorList>
    </citation>
    <scope>IDENTIFICATION</scope>
</reference>
<dbReference type="InterPro" id="IPR001841">
    <property type="entry name" value="Znf_RING"/>
</dbReference>
<dbReference type="FunFam" id="1.25.10.10:FF:001251">
    <property type="entry name" value="Predicted protein"/>
    <property type="match status" value="1"/>
</dbReference>
<keyword evidence="10" id="KW-0677">Repeat</keyword>
<organism evidence="18 19">
    <name type="scientific">Sphaeramia orbicularis</name>
    <name type="common">orbiculate cardinalfish</name>
    <dbReference type="NCBI Taxonomy" id="375764"/>
    <lineage>
        <taxon>Eukaryota</taxon>
        <taxon>Metazoa</taxon>
        <taxon>Chordata</taxon>
        <taxon>Craniata</taxon>
        <taxon>Vertebrata</taxon>
        <taxon>Euteleostomi</taxon>
        <taxon>Actinopterygii</taxon>
        <taxon>Neopterygii</taxon>
        <taxon>Teleostei</taxon>
        <taxon>Neoteleostei</taxon>
        <taxon>Acanthomorphata</taxon>
        <taxon>Gobiaria</taxon>
        <taxon>Kurtiformes</taxon>
        <taxon>Apogonoidei</taxon>
        <taxon>Apogonidae</taxon>
        <taxon>Apogoninae</taxon>
        <taxon>Sphaeramia</taxon>
    </lineage>
</organism>
<dbReference type="InterPro" id="IPR056241">
    <property type="entry name" value="LTN1_HEAT_5th"/>
</dbReference>
<dbReference type="Pfam" id="PF23009">
    <property type="entry name" value="UBC_like"/>
    <property type="match status" value="1"/>
</dbReference>
<evidence type="ECO:0000256" key="13">
    <source>
        <dbReference type="ARBA" id="ARBA00022833"/>
    </source>
</evidence>
<dbReference type="InterPro" id="IPR013083">
    <property type="entry name" value="Znf_RING/FYVE/PHD"/>
</dbReference>
<gene>
    <name evidence="18" type="primary">ltn1</name>
</gene>
<feature type="region of interest" description="Disordered" evidence="16">
    <location>
        <begin position="1"/>
        <end position="20"/>
    </location>
</feature>
<evidence type="ECO:0000256" key="15">
    <source>
        <dbReference type="RuleBase" id="RU367090"/>
    </source>
</evidence>
<evidence type="ECO:0000313" key="18">
    <source>
        <dbReference type="Ensembl" id="ENSSORP00005030828.1"/>
    </source>
</evidence>
<dbReference type="Proteomes" id="UP000472271">
    <property type="component" value="Chromosome 14"/>
</dbReference>
<comment type="subunit">
    <text evidence="15">Component of the ribosome quality control complex (RQC).</text>
</comment>
<dbReference type="InterPro" id="IPR054478">
    <property type="entry name" value="LTN1_UBC"/>
</dbReference>
<evidence type="ECO:0000256" key="11">
    <source>
        <dbReference type="ARBA" id="ARBA00022771"/>
    </source>
</evidence>
<dbReference type="GO" id="GO:0005829">
    <property type="term" value="C:cytosol"/>
    <property type="evidence" value="ECO:0007669"/>
    <property type="project" value="UniProtKB-SubCell"/>
</dbReference>
<sequence>MGGKNKQRTKGNVRPSSSGRAAEVLTREGGVIPGFVGFDTTVTSELSYVPAVHGAEEIDNLVDADFRLVLRKLSKRDVVTRLKAVQDFGSMCQERDAEEVKGVLPYWPRIYCKISVDYDRRIREATQIAFEQLVLKVRRSLAPFLKSLMGHWILSQCDTYTPAASAACQAFQAAFSPAKQPEALSFCKEEILNVLQDILLKETANTLSDPQSVSEEEREAKYLRVVTSSLLGVKRLLSLLPQSERVLLEPRLAELLNSGKFWKYSKHKSPQVRGAFFEMLCALCEFTPALVQAEAARLCPAVLLTIDDTDPVVLPPVWEAVLHVVSTIPDCWTHVNAKKGFLPKLWALLKEGGKGMAKALHPNLMPLLSKLPQQVTDPTLDFYFSFFTSLINGLSSERAVTSPTESAVIVASVVECLRYCIQQNAEEEEGQKKLRTMLLSQQLLPLLETALGSSSIQNGPLFLLVTEMLISWEKRAGLHGVGESNDRRDVFQGLVADFWEELALLFVRYTDSDGTEPQVLEGIATLLQVMRYPEKVNRKHAQKKKSVKICFSKPEDNEKTGIEGDDVEKTVQTVSQLVNERAFGSLQTQHFEDVVCQLAQLCLVHVNEKNSERHLVFLSGLLRSFHTPRVFTMDLQWGIILQIIQRSCADAETLQSCSDWLKGSVLGERLLGLTEELCKVGPSSSSSPSTNSHSWTLISLVLSQHHNNVPLIGEVYMEKILERLHATLSETKSLSDAGNIEPLISFICDVASTFFSSVQDCLLLVSAEELLLTVFQHTAQDQTHTHLSDSLIGKLRKVCVAGVQSLVQHSEDQVRENGFLHSAALWVKNQLLTWVKTPLLSGRLRGVWEKPSVDMWKFRASNRLPAHLCSCALLGSVARTYVSVLTVAELLYALQWCKEVEYSPAVVSAYHTMLVDLGLSEGFHSLVPMKELLQTLYTRLDSFTNRGNYPTPQLGLLRRQKNVCLFFVFFFSLFPVSQSKLSTLQVLSPTMTKEDRAALVALATAGIINWQEDETCNHLGMCVADVYGCLAVLLCCLKADTQVEEEVVQAILATVMEWRNSREDWFLFSSDLSKTSAEQLNLTVEMMRFLSWLVAHCPSFLGGNQWDFVLCSVLAWLETASENVNSLWSPWVQLFVCENAALIVKLNQFFASPPPDVLDKLPSELADEWKDFFVDGIYNLLLPLPIKITGVYMGDESVFPLVVLQSVGVALTYVPLKQLTDNSLPARFIADQKTNLPEPLQTLLNTLCPLLLFKARPLQITVYHLLEKVMPQLPECDGEGDSNKSDDGGDEPCLSPPASLMVILSTCEELCENILTGVQVGEYAMVQPLSVEYSCILGYLLAWKLLLTFFRSSPSHLRAHYAQYLKRSGSLNKLLLHLFKLMPETPVYPGQGAETKETKTFFTENLSLAVDKSHSVEWELPHLACSVYYSTVQDLPAMVRLWWNSQEKRVSAAVEKFTIKYVSPILSAQEISSVHSSTQMFDSMTVKARSAAREVIATYSVDDIFIELVIQLQQNYPLGSITVESGRRVGVAVQQWRNWMLQLSTYLTHQNGSIMEGLALWKNNVDKRFEGIEDCMICFSVIHGSNYSLPKKGCRTCKKKFHSACLYKWFTSSNKSTCPLCRETFF</sequence>
<evidence type="ECO:0000256" key="9">
    <source>
        <dbReference type="ARBA" id="ARBA00022723"/>
    </source>
</evidence>
<comment type="similarity">
    <text evidence="4 15">Belongs to the LTN1 family.</text>
</comment>
<reference evidence="18" key="2">
    <citation type="submission" date="2025-08" db="UniProtKB">
        <authorList>
            <consortium name="Ensembl"/>
        </authorList>
    </citation>
    <scope>IDENTIFICATION</scope>
</reference>
<evidence type="ECO:0000256" key="8">
    <source>
        <dbReference type="ARBA" id="ARBA00022679"/>
    </source>
</evidence>
<protein>
    <recommendedName>
        <fullName evidence="6 15">E3 ubiquitin-protein ligase listerin</fullName>
        <ecNumber evidence="5 15">2.3.2.27</ecNumber>
    </recommendedName>
    <alternativeName>
        <fullName evidence="15">RING-type E3 ubiquitin transferase listerin</fullName>
    </alternativeName>
</protein>
<dbReference type="GO" id="GO:0016567">
    <property type="term" value="P:protein ubiquitination"/>
    <property type="evidence" value="ECO:0007669"/>
    <property type="project" value="UniProtKB-UniPathway"/>
</dbReference>
<accession>A0A673AQS5</accession>
<dbReference type="SUPFAM" id="SSF48371">
    <property type="entry name" value="ARM repeat"/>
    <property type="match status" value="1"/>
</dbReference>
<dbReference type="GO" id="GO:0008270">
    <property type="term" value="F:zinc ion binding"/>
    <property type="evidence" value="ECO:0007669"/>
    <property type="project" value="UniProtKB-KW"/>
</dbReference>
<proteinExistence type="inferred from homology"/>
<keyword evidence="11 14" id="KW-0863">Zinc-finger</keyword>
<dbReference type="InterPro" id="IPR054476">
    <property type="entry name" value="Ltn1_N"/>
</dbReference>
<comment type="pathway">
    <text evidence="3 15">Protein modification; protein ubiquitination.</text>
</comment>
<evidence type="ECO:0000256" key="2">
    <source>
        <dbReference type="ARBA" id="ARBA00004514"/>
    </source>
</evidence>
<evidence type="ECO:0000256" key="10">
    <source>
        <dbReference type="ARBA" id="ARBA00022737"/>
    </source>
</evidence>
<evidence type="ECO:0000256" key="12">
    <source>
        <dbReference type="ARBA" id="ARBA00022786"/>
    </source>
</evidence>
<dbReference type="Pfam" id="PF24618">
    <property type="entry name" value="LTN1_E3_ligase_5th"/>
    <property type="match status" value="1"/>
</dbReference>
<evidence type="ECO:0000256" key="16">
    <source>
        <dbReference type="SAM" id="MobiDB-lite"/>
    </source>
</evidence>
<comment type="catalytic activity">
    <reaction evidence="1 15">
        <text>S-ubiquitinyl-[E2 ubiquitin-conjugating enzyme]-L-cysteine + [acceptor protein]-L-lysine = [E2 ubiquitin-conjugating enzyme]-L-cysteine + N(6)-ubiquitinyl-[acceptor protein]-L-lysine.</text>
        <dbReference type="EC" id="2.3.2.27"/>
    </reaction>
</comment>
<keyword evidence="8 15" id="KW-0808">Transferase</keyword>
<keyword evidence="9 15" id="KW-0479">Metal-binding</keyword>
<dbReference type="Pfam" id="PF13639">
    <property type="entry name" value="zf-RING_2"/>
    <property type="match status" value="1"/>
</dbReference>
<dbReference type="Ensembl" id="ENSSORT00005031690.1">
    <property type="protein sequence ID" value="ENSSORP00005030828.1"/>
    <property type="gene ID" value="ENSSORG00005014644.1"/>
</dbReference>
<dbReference type="InterPro" id="IPR011989">
    <property type="entry name" value="ARM-like"/>
</dbReference>
<dbReference type="GO" id="GO:1990112">
    <property type="term" value="C:RQC complex"/>
    <property type="evidence" value="ECO:0007669"/>
    <property type="project" value="UniProtKB-UniRule"/>
</dbReference>
<keyword evidence="12 15" id="KW-0833">Ubl conjugation pathway</keyword>
<dbReference type="GO" id="GO:0061630">
    <property type="term" value="F:ubiquitin protein ligase activity"/>
    <property type="evidence" value="ECO:0007669"/>
    <property type="project" value="UniProtKB-UniRule"/>
</dbReference>
<dbReference type="InterPro" id="IPR039804">
    <property type="entry name" value="RING-CH-C4HC3_LTN1"/>
</dbReference>
<dbReference type="Pfam" id="PF22999">
    <property type="entry name" value="LTN1_E3_ligase_6th"/>
    <property type="match status" value="1"/>
</dbReference>
<dbReference type="CDD" id="cd16491">
    <property type="entry name" value="RING-CH-C4HC3_LTN1"/>
    <property type="match status" value="1"/>
</dbReference>
<dbReference type="GO" id="GO:0043023">
    <property type="term" value="F:ribosomal large subunit binding"/>
    <property type="evidence" value="ECO:0007669"/>
    <property type="project" value="TreeGrafter"/>
</dbReference>
<evidence type="ECO:0000313" key="19">
    <source>
        <dbReference type="Proteomes" id="UP000472271"/>
    </source>
</evidence>
<comment type="subcellular location">
    <subcellularLocation>
        <location evidence="2">Cytoplasm</location>
        <location evidence="2">Cytosol</location>
    </subcellularLocation>
</comment>
<dbReference type="InterPro" id="IPR016024">
    <property type="entry name" value="ARM-type_fold"/>
</dbReference>
<evidence type="ECO:0000256" key="14">
    <source>
        <dbReference type="PROSITE-ProRule" id="PRU00175"/>
    </source>
</evidence>
<dbReference type="SUPFAM" id="SSF57850">
    <property type="entry name" value="RING/U-box"/>
    <property type="match status" value="1"/>
</dbReference>
<evidence type="ECO:0000256" key="6">
    <source>
        <dbReference type="ARBA" id="ARBA00017157"/>
    </source>
</evidence>
<dbReference type="GO" id="GO:1990116">
    <property type="term" value="P:ribosome-associated ubiquitin-dependent protein catabolic process"/>
    <property type="evidence" value="ECO:0007669"/>
    <property type="project" value="UniProtKB-UniRule"/>
</dbReference>
<dbReference type="InterPro" id="IPR054477">
    <property type="entry name" value="LTN1_E3_ligase_6th"/>
</dbReference>
<dbReference type="EC" id="2.3.2.27" evidence="5 15"/>
<feature type="compositionally biased region" description="Basic residues" evidence="16">
    <location>
        <begin position="1"/>
        <end position="11"/>
    </location>
</feature>
<dbReference type="InterPro" id="IPR039795">
    <property type="entry name" value="LTN1/Rkr1"/>
</dbReference>
<dbReference type="GO" id="GO:0072344">
    <property type="term" value="P:rescue of stalled ribosome"/>
    <property type="evidence" value="ECO:0007669"/>
    <property type="project" value="UniProtKB-UniRule"/>
</dbReference>
<dbReference type="FunFam" id="3.30.40.10:FF:000038">
    <property type="entry name" value="E3 ubiquitin-protein ligase listerin"/>
    <property type="match status" value="1"/>
</dbReference>
<keyword evidence="19" id="KW-1185">Reference proteome</keyword>
<dbReference type="Pfam" id="PF22958">
    <property type="entry name" value="Ltn1_1st"/>
    <property type="match status" value="1"/>
</dbReference>
<evidence type="ECO:0000256" key="7">
    <source>
        <dbReference type="ARBA" id="ARBA00022490"/>
    </source>
</evidence>
<evidence type="ECO:0000256" key="5">
    <source>
        <dbReference type="ARBA" id="ARBA00012483"/>
    </source>
</evidence>
<dbReference type="PROSITE" id="PS50089">
    <property type="entry name" value="ZF_RING_2"/>
    <property type="match status" value="1"/>
</dbReference>
<dbReference type="PANTHER" id="PTHR12389:SF0">
    <property type="entry name" value="E3 UBIQUITIN-PROTEIN LIGASE LISTERIN"/>
    <property type="match status" value="1"/>
</dbReference>
<evidence type="ECO:0000256" key="3">
    <source>
        <dbReference type="ARBA" id="ARBA00004906"/>
    </source>
</evidence>
<dbReference type="Gene3D" id="3.30.40.10">
    <property type="entry name" value="Zinc/RING finger domain, C3HC4 (zinc finger)"/>
    <property type="match status" value="1"/>
</dbReference>
<dbReference type="SMART" id="SM00744">
    <property type="entry name" value="RINGv"/>
    <property type="match status" value="1"/>
</dbReference>
<dbReference type="PANTHER" id="PTHR12389">
    <property type="entry name" value="ZINC FINGER PROTEIN 294"/>
    <property type="match status" value="1"/>
</dbReference>
<feature type="domain" description="RING-type" evidence="17">
    <location>
        <begin position="1575"/>
        <end position="1622"/>
    </location>
</feature>
<name>A0A673AQS5_9TELE</name>
<keyword evidence="7" id="KW-0963">Cytoplasm</keyword>
<comment type="function">
    <text evidence="15">E3 ubiquitin-protein ligase. Component of the ribosome quality control complex (RQC), a ribosome-associated complex that mediates ubiquitination and extraction of incompletely synthesized nascent chains for proteasomal degradation.</text>
</comment>
<dbReference type="Gene3D" id="1.25.10.10">
    <property type="entry name" value="Leucine-rich Repeat Variant"/>
    <property type="match status" value="1"/>
</dbReference>
<evidence type="ECO:0000259" key="17">
    <source>
        <dbReference type="PROSITE" id="PS50089"/>
    </source>
</evidence>